<name>A0ABU4DR85_9DEIO</name>
<gene>
    <name evidence="3" type="ORF">ORD21_10180</name>
</gene>
<evidence type="ECO:0000256" key="1">
    <source>
        <dbReference type="SAM" id="MobiDB-lite"/>
    </source>
</evidence>
<evidence type="ECO:0000313" key="3">
    <source>
        <dbReference type="EMBL" id="MDV6374951.1"/>
    </source>
</evidence>
<feature type="compositionally biased region" description="Low complexity" evidence="1">
    <location>
        <begin position="106"/>
        <end position="158"/>
    </location>
</feature>
<feature type="compositionally biased region" description="Low complexity" evidence="1">
    <location>
        <begin position="529"/>
        <end position="560"/>
    </location>
</feature>
<sequence>MSRAPLKVSREMKLLLLLLLMVALIGAWYIWTNNRNATNELPQSTAVPGINEGNAGPDAAGTSGPGASSSGTNGFEAGGSGTGAGNTGAGNGTPTDPSDVDTVPLNNGSSATNGAASGSGETGTPASNQATASGSAGTNNAANNNSPSTTPPANGTSGDTVPIAPTSGGNGIAQPGAGKAATGTDAVATAPAGSSADISNNGVLGVQPNQPVDIEVIPPFPTPEVGQDGTDAGGTATPSGINPQASVAAVPRNNPFRPLTLTPTPGDQTTPTDISAGGDTGSRAPTASAGGQDSVQTGPITPGNAGPLTTNAIPGANGTTSSNFGGNTFGGSNSLPSIPGANGSTSLTASGTGNPGLNNPGTSNAGRGNGGPAGTNAVANRGNGSASLNGTSGTSSGSAGTVSGGTPGRTIAGNSSDSGVSVVGSSRTGGGAAGTGASGTPGIGSAALVGGTVTQGNTAQNGVTQGSANQSNSGQGNVNQGSVNQGSTNQGNAGNGQANVVITAPKPPRPVAPPIAGVNVPSVNRVPVTGSRPTAPATSAAGTSGAATSGITGASSAGTRPTPGTPQVITSLGQDASASAANEISKLDQFVQDRQLAFNAAVLGPINTAIFQGKDGYVVVAVGQNLPDSAVTLREVSATRAVLSLGNDLKTLELDQR</sequence>
<keyword evidence="2" id="KW-1133">Transmembrane helix</keyword>
<dbReference type="Proteomes" id="UP001276150">
    <property type="component" value="Unassembled WGS sequence"/>
</dbReference>
<proteinExistence type="predicted"/>
<feature type="compositionally biased region" description="Polar residues" evidence="1">
    <location>
        <begin position="283"/>
        <end position="299"/>
    </location>
</feature>
<comment type="caution">
    <text evidence="3">The sequence shown here is derived from an EMBL/GenBank/DDBJ whole genome shotgun (WGS) entry which is preliminary data.</text>
</comment>
<evidence type="ECO:0000256" key="2">
    <source>
        <dbReference type="SAM" id="Phobius"/>
    </source>
</evidence>
<dbReference type="RefSeq" id="WP_317640277.1">
    <property type="nucleotide sequence ID" value="NZ_JAPMIV010000016.1"/>
</dbReference>
<keyword evidence="4" id="KW-1185">Reference proteome</keyword>
<keyword evidence="2" id="KW-0812">Transmembrane</keyword>
<feature type="compositionally biased region" description="Low complexity" evidence="1">
    <location>
        <begin position="465"/>
        <end position="499"/>
    </location>
</feature>
<dbReference type="EMBL" id="JAPMIV010000016">
    <property type="protein sequence ID" value="MDV6374951.1"/>
    <property type="molecule type" value="Genomic_DNA"/>
</dbReference>
<feature type="compositionally biased region" description="Low complexity" evidence="1">
    <location>
        <begin position="258"/>
        <end position="273"/>
    </location>
</feature>
<feature type="compositionally biased region" description="Low complexity" evidence="1">
    <location>
        <begin position="55"/>
        <end position="75"/>
    </location>
</feature>
<organism evidence="3 4">
    <name type="scientific">Deinococcus arenicola</name>
    <dbReference type="NCBI Taxonomy" id="2994950"/>
    <lineage>
        <taxon>Bacteria</taxon>
        <taxon>Thermotogati</taxon>
        <taxon>Deinococcota</taxon>
        <taxon>Deinococci</taxon>
        <taxon>Deinococcales</taxon>
        <taxon>Deinococcaceae</taxon>
        <taxon>Deinococcus</taxon>
    </lineage>
</organism>
<feature type="compositionally biased region" description="Low complexity" evidence="1">
    <location>
        <begin position="317"/>
        <end position="334"/>
    </location>
</feature>
<feature type="region of interest" description="Disordered" evidence="1">
    <location>
        <begin position="457"/>
        <end position="508"/>
    </location>
</feature>
<accession>A0ABU4DR85</accession>
<feature type="region of interest" description="Disordered" evidence="1">
    <location>
        <begin position="526"/>
        <end position="563"/>
    </location>
</feature>
<feature type="transmembrane region" description="Helical" evidence="2">
    <location>
        <begin position="12"/>
        <end position="31"/>
    </location>
</feature>
<evidence type="ECO:0008006" key="5">
    <source>
        <dbReference type="Google" id="ProtNLM"/>
    </source>
</evidence>
<protein>
    <recommendedName>
        <fullName evidence="5">SPOR domain-containing protein</fullName>
    </recommendedName>
</protein>
<feature type="compositionally biased region" description="Low complexity" evidence="1">
    <location>
        <begin position="382"/>
        <end position="401"/>
    </location>
</feature>
<evidence type="ECO:0000313" key="4">
    <source>
        <dbReference type="Proteomes" id="UP001276150"/>
    </source>
</evidence>
<feature type="compositionally biased region" description="Gly residues" evidence="1">
    <location>
        <begin position="427"/>
        <end position="439"/>
    </location>
</feature>
<feature type="compositionally biased region" description="Polar residues" evidence="1">
    <location>
        <begin position="196"/>
        <end position="210"/>
    </location>
</feature>
<feature type="compositionally biased region" description="Low complexity" evidence="1">
    <location>
        <begin position="412"/>
        <end position="426"/>
    </location>
</feature>
<feature type="compositionally biased region" description="Low complexity" evidence="1">
    <location>
        <begin position="228"/>
        <end position="237"/>
    </location>
</feature>
<feature type="compositionally biased region" description="Gly residues" evidence="1">
    <location>
        <begin position="76"/>
        <end position="91"/>
    </location>
</feature>
<feature type="region of interest" description="Disordered" evidence="1">
    <location>
        <begin position="42"/>
        <end position="439"/>
    </location>
</feature>
<feature type="compositionally biased region" description="Low complexity" evidence="1">
    <location>
        <begin position="350"/>
        <end position="364"/>
    </location>
</feature>
<reference evidence="3 4" key="1">
    <citation type="submission" date="2022-11" db="EMBL/GenBank/DDBJ databases">
        <title>Deinococcus ZS9-10, Low Temperature and Draught-tolerating, UV-resistant Bacteria from Continental Antarctica.</title>
        <authorList>
            <person name="Cheng L."/>
        </authorList>
    </citation>
    <scope>NUCLEOTIDE SEQUENCE [LARGE SCALE GENOMIC DNA]</scope>
    <source>
        <strain evidence="3 4">ZS9-10</strain>
    </source>
</reference>
<keyword evidence="2" id="KW-0472">Membrane</keyword>